<organism evidence="1">
    <name type="scientific">Pseudogemmatithrix spongiicola</name>
    <dbReference type="NCBI Taxonomy" id="3062599"/>
    <lineage>
        <taxon>Bacteria</taxon>
        <taxon>Pseudomonadati</taxon>
        <taxon>Gemmatimonadota</taxon>
        <taxon>Gemmatimonadia</taxon>
        <taxon>Gemmatimonadales</taxon>
        <taxon>Gemmatimonadaceae</taxon>
        <taxon>Pseudogemmatithrix</taxon>
    </lineage>
</organism>
<evidence type="ECO:0000313" key="2">
    <source>
        <dbReference type="EMBL" id="WKW14186.1"/>
    </source>
</evidence>
<dbReference type="AlphaFoldDB" id="A0AA49Q3V5"/>
<keyword evidence="3" id="KW-1185">Reference proteome</keyword>
<dbReference type="EMBL" id="CP130613">
    <property type="protein sequence ID" value="WKW14186.1"/>
    <property type="molecule type" value="Genomic_DNA"/>
</dbReference>
<gene>
    <name evidence="1" type="ORF">Strain138_000517</name>
    <name evidence="2" type="ORF">Strain318_000517</name>
</gene>
<sequence length="392" mass="42328">MKVESQCGTLARAATVGMYLLAAATAVPAQAVMNATLRPEARVDGNDDLVSFSFIRDLVPLRDGSVLVAEPRESRLRQFAADGTPRGTVGRGGAGPGEFRAIRGIGLIGDSIWVLDVSLRRTTWLASDGTTLGTVRWDLADDARSVTGFVIGGYLRSGLAWGERSAAPQSAADESAPRRIELLSPTGAERVRALAEVASEHARFRWLDGPTIEFGLQPFADAPIVLGAGASDRIVIVDRRTQFAASRRFPVTAVGANGDTLWTLRIGYRPRPISRGVRDSVVRRITRGLARSGATEADVRAILHLPESFTPVSDAFEDADGRIWLRREEDGPRVTYQRISTAGTFDLEVVVDRALRLRAARGATVWGIRLDEDGVPSLERYTVLSGRAEASP</sequence>
<evidence type="ECO:0000313" key="1">
    <source>
        <dbReference type="EMBL" id="WKW11276.1"/>
    </source>
</evidence>
<dbReference type="Gene3D" id="2.120.10.30">
    <property type="entry name" value="TolB, C-terminal domain"/>
    <property type="match status" value="1"/>
</dbReference>
<dbReference type="InterPro" id="IPR011042">
    <property type="entry name" value="6-blade_b-propeller_TolB-like"/>
</dbReference>
<dbReference type="EMBL" id="CP130612">
    <property type="protein sequence ID" value="WKW11276.1"/>
    <property type="molecule type" value="Genomic_DNA"/>
</dbReference>
<accession>A0AA49Q6W3</accession>
<dbReference type="RefSeq" id="WP_367886976.1">
    <property type="nucleotide sequence ID" value="NZ_CP130612.1"/>
</dbReference>
<dbReference type="KEGG" id="pspc:Strain318_000517"/>
<accession>A0AA49Q3V5</accession>
<name>A0AA49Q3V5_9BACT</name>
<dbReference type="Proteomes" id="UP001229955">
    <property type="component" value="Chromosome"/>
</dbReference>
<protein>
    <submittedName>
        <fullName evidence="1">Uncharacterized protein</fullName>
    </submittedName>
</protein>
<evidence type="ECO:0000313" key="3">
    <source>
        <dbReference type="Proteomes" id="UP001229955"/>
    </source>
</evidence>
<reference evidence="1" key="1">
    <citation type="submission" date="2023-07" db="EMBL/GenBank/DDBJ databases">
        <authorList>
            <person name="Haufschild T."/>
            <person name="Kallscheuer N."/>
            <person name="Hammer J."/>
            <person name="Kohn T."/>
            <person name="Kabuu M."/>
            <person name="Jogler M."/>
            <person name="Wohfarth N."/>
            <person name="Heuer A."/>
            <person name="Rohde M."/>
            <person name="van Teeseling M.C.F."/>
            <person name="Jogler C."/>
        </authorList>
    </citation>
    <scope>NUCLEOTIDE SEQUENCE</scope>
    <source>
        <strain evidence="1">Strain 138</strain>
        <strain evidence="2">Strain 318</strain>
    </source>
</reference>
<proteinExistence type="predicted"/>